<feature type="domain" description="DUF1508" evidence="1">
    <location>
        <begin position="11"/>
        <end position="57"/>
    </location>
</feature>
<accession>A0A1H8DF26</accession>
<keyword evidence="3" id="KW-1185">Reference proteome</keyword>
<dbReference type="PANTHER" id="PTHR40606">
    <property type="match status" value="1"/>
</dbReference>
<evidence type="ECO:0000259" key="1">
    <source>
        <dbReference type="Pfam" id="PF07411"/>
    </source>
</evidence>
<evidence type="ECO:0000313" key="2">
    <source>
        <dbReference type="EMBL" id="SEN05127.1"/>
    </source>
</evidence>
<dbReference type="SUPFAM" id="SSF160113">
    <property type="entry name" value="YegP-like"/>
    <property type="match status" value="2"/>
</dbReference>
<name>A0A1H8DF26_9BURK</name>
<proteinExistence type="predicted"/>
<dbReference type="InterPro" id="IPR036913">
    <property type="entry name" value="YegP-like_sf"/>
</dbReference>
<gene>
    <name evidence="2" type="ORF">SAMN02745977_00278</name>
</gene>
<dbReference type="Pfam" id="PF07411">
    <property type="entry name" value="DUF1508"/>
    <property type="match status" value="2"/>
</dbReference>
<sequence length="112" mass="11877">MAAQFDLKKSSNGKFFFSLKAGNGQVILNSEMYEAKASATNGIESVKKNAPEDARYDRLSAKDGSPYFTLKATNGQVIGQSQMYSSEATRDAGIESVKTNAPGAAVNDLTSA</sequence>
<evidence type="ECO:0000313" key="3">
    <source>
        <dbReference type="Proteomes" id="UP000199531"/>
    </source>
</evidence>
<dbReference type="RefSeq" id="WP_091813015.1">
    <property type="nucleotide sequence ID" value="NZ_FOCW01000001.1"/>
</dbReference>
<protein>
    <recommendedName>
        <fullName evidence="1">DUF1508 domain-containing protein</fullName>
    </recommendedName>
</protein>
<organism evidence="2 3">
    <name type="scientific">Brachymonas denitrificans DSM 15123</name>
    <dbReference type="NCBI Taxonomy" id="1121117"/>
    <lineage>
        <taxon>Bacteria</taxon>
        <taxon>Pseudomonadati</taxon>
        <taxon>Pseudomonadota</taxon>
        <taxon>Betaproteobacteria</taxon>
        <taxon>Burkholderiales</taxon>
        <taxon>Comamonadaceae</taxon>
        <taxon>Brachymonas</taxon>
    </lineage>
</organism>
<dbReference type="InterPro" id="IPR010879">
    <property type="entry name" value="DUF1508"/>
</dbReference>
<reference evidence="2 3" key="1">
    <citation type="submission" date="2016-10" db="EMBL/GenBank/DDBJ databases">
        <authorList>
            <person name="de Groot N.N."/>
        </authorList>
    </citation>
    <scope>NUCLEOTIDE SEQUENCE [LARGE SCALE GENOMIC DNA]</scope>
    <source>
        <strain evidence="2 3">DSM 15123</strain>
    </source>
</reference>
<dbReference type="Proteomes" id="UP000199531">
    <property type="component" value="Unassembled WGS sequence"/>
</dbReference>
<dbReference type="InterPro" id="IPR051141">
    <property type="entry name" value="UPF0339_domain"/>
</dbReference>
<dbReference type="OrthoDB" id="9802792at2"/>
<dbReference type="AlphaFoldDB" id="A0A1H8DF26"/>
<dbReference type="EMBL" id="FOCW01000001">
    <property type="protein sequence ID" value="SEN05127.1"/>
    <property type="molecule type" value="Genomic_DNA"/>
</dbReference>
<dbReference type="PANTHER" id="PTHR40606:SF1">
    <property type="entry name" value="UPF0339 PROTEIN YEGP"/>
    <property type="match status" value="1"/>
</dbReference>
<dbReference type="Gene3D" id="2.30.29.80">
    <property type="match status" value="1"/>
</dbReference>
<feature type="domain" description="DUF1508" evidence="1">
    <location>
        <begin position="61"/>
        <end position="108"/>
    </location>
</feature>
<dbReference type="STRING" id="1121117.SAMN02745977_00278"/>